<name>S5TCE1_9GAMM</name>
<dbReference type="Proteomes" id="UP000015380">
    <property type="component" value="Chromosome"/>
</dbReference>
<keyword evidence="1" id="KW-0472">Membrane</keyword>
<accession>S5TCE1</accession>
<evidence type="ECO:0000256" key="1">
    <source>
        <dbReference type="SAM" id="Phobius"/>
    </source>
</evidence>
<keyword evidence="1" id="KW-0812">Transmembrane</keyword>
<dbReference type="PATRIC" id="fig|1198232.3.peg.140"/>
<dbReference type="AlphaFoldDB" id="S5TCE1"/>
<dbReference type="KEGG" id="cza:CYCME_0140"/>
<dbReference type="eggNOG" id="ENOG5033J4Y">
    <property type="taxonomic scope" value="Bacteria"/>
</dbReference>
<dbReference type="RefSeq" id="WP_020931831.1">
    <property type="nucleotide sequence ID" value="NC_021917.1"/>
</dbReference>
<protein>
    <submittedName>
        <fullName evidence="2">Uncharacterized protein</fullName>
    </submittedName>
</protein>
<gene>
    <name evidence="2" type="ORF">CYCME_0140</name>
</gene>
<reference evidence="3" key="2">
    <citation type="journal article" date="2016" name="Environ. Microbiol. Rep.">
        <title>Analysis of defence systems and a conjugative IncP-1 plasmid in the marine polyaromatic hydrocarbons-degrading bacterium Cycloclasticus sp. 78-ME.</title>
        <authorList>
            <person name="Yakimov M.M."/>
            <person name="Crisafi F."/>
            <person name="Messina E."/>
            <person name="Smedile F."/>
            <person name="Lopatina A."/>
            <person name="Denaro R."/>
            <person name="Pieper D.H."/>
            <person name="Golyshin P.N."/>
            <person name="Giuliano L."/>
        </authorList>
    </citation>
    <scope>NUCLEOTIDE SEQUENCE [LARGE SCALE GENOMIC DNA]</scope>
    <source>
        <strain evidence="3">78-ME</strain>
    </source>
</reference>
<dbReference type="EMBL" id="CP005996">
    <property type="protein sequence ID" value="AGS38482.1"/>
    <property type="molecule type" value="Genomic_DNA"/>
</dbReference>
<proteinExistence type="predicted"/>
<evidence type="ECO:0000313" key="2">
    <source>
        <dbReference type="EMBL" id="AGS38482.1"/>
    </source>
</evidence>
<reference evidence="2 3" key="1">
    <citation type="submission" date="2013-05" db="EMBL/GenBank/DDBJ databases">
        <title>Between feast and famine: a lifestyle of most important marine PAH-degrading bacterium Cycloclasticus sp. 7ME.</title>
        <authorList>
            <person name="Yakimov M.M."/>
            <person name="Messina E."/>
            <person name="Genovese M."/>
            <person name="Denaro R."/>
            <person name="Crisafi F."/>
            <person name="Russo D."/>
            <person name="Cappello S."/>
            <person name="Santisi S."/>
            <person name="Smedile F."/>
            <person name="Golyshina O.V."/>
            <person name="Tran H."/>
            <person name="Pieper D.H."/>
            <person name="Golyshin P.N."/>
            <person name="Giuliano L."/>
        </authorList>
    </citation>
    <scope>NUCLEOTIDE SEQUENCE [LARGE SCALE GENOMIC DNA]</scope>
    <source>
        <strain evidence="2 3">78-ME</strain>
    </source>
</reference>
<dbReference type="HOGENOM" id="CLU_1793298_0_0_6"/>
<keyword evidence="1" id="KW-1133">Transmembrane helix</keyword>
<feature type="transmembrane region" description="Helical" evidence="1">
    <location>
        <begin position="109"/>
        <end position="130"/>
    </location>
</feature>
<sequence length="144" mass="15925">MTQAVCFNCGELKFGSFTECENCHRTPENDDDMAFSMALSDHYFSLEQLNEIGNKIKNGENIKLNDADKQRFISEMKDARKNNDLVKALEGIRQSKSQAKESKGFLKNLIALLVLIAMGVSFVSAVVALFNGNKGSGLAIMHLC</sequence>
<evidence type="ECO:0000313" key="3">
    <source>
        <dbReference type="Proteomes" id="UP000015380"/>
    </source>
</evidence>
<keyword evidence="3" id="KW-1185">Reference proteome</keyword>
<organism evidence="2 3">
    <name type="scientific">Cycloclasticus zancles 78-ME</name>
    <dbReference type="NCBI Taxonomy" id="1198232"/>
    <lineage>
        <taxon>Bacteria</taxon>
        <taxon>Pseudomonadati</taxon>
        <taxon>Pseudomonadota</taxon>
        <taxon>Gammaproteobacteria</taxon>
        <taxon>Thiotrichales</taxon>
        <taxon>Piscirickettsiaceae</taxon>
        <taxon>Cycloclasticus</taxon>
    </lineage>
</organism>